<accession>A0A9X0QEE8</accession>
<keyword evidence="2" id="KW-1185">Reference proteome</keyword>
<protein>
    <submittedName>
        <fullName evidence="1">Uncharacterized protein</fullName>
    </submittedName>
</protein>
<proteinExistence type="predicted"/>
<evidence type="ECO:0000313" key="1">
    <source>
        <dbReference type="EMBL" id="MBB5328865.1"/>
    </source>
</evidence>
<dbReference type="EMBL" id="JACHEB010000005">
    <property type="protein sequence ID" value="MBB5328865.1"/>
    <property type="molecule type" value="Genomic_DNA"/>
</dbReference>
<comment type="caution">
    <text evidence="1">The sequence shown here is derived from an EMBL/GenBank/DDBJ whole genome shotgun (WGS) entry which is preliminary data.</text>
</comment>
<gene>
    <name evidence="1" type="ORF">HDF14_002481</name>
</gene>
<dbReference type="AlphaFoldDB" id="A0A9X0QEE8"/>
<organism evidence="1 2">
    <name type="scientific">Tunturiibacter gelidiferens</name>
    <dbReference type="NCBI Taxonomy" id="3069689"/>
    <lineage>
        <taxon>Bacteria</taxon>
        <taxon>Pseudomonadati</taxon>
        <taxon>Acidobacteriota</taxon>
        <taxon>Terriglobia</taxon>
        <taxon>Terriglobales</taxon>
        <taxon>Acidobacteriaceae</taxon>
        <taxon>Tunturiibacter</taxon>
    </lineage>
</organism>
<reference evidence="1 2" key="1">
    <citation type="submission" date="2020-08" db="EMBL/GenBank/DDBJ databases">
        <title>Genomic Encyclopedia of Type Strains, Phase IV (KMG-V): Genome sequencing to study the core and pangenomes of soil and plant-associated prokaryotes.</title>
        <authorList>
            <person name="Whitman W."/>
        </authorList>
    </citation>
    <scope>NUCLEOTIDE SEQUENCE [LARGE SCALE GENOMIC DNA]</scope>
    <source>
        <strain evidence="1 2">X5P2</strain>
    </source>
</reference>
<name>A0A9X0QEE8_9BACT</name>
<dbReference type="Proteomes" id="UP000535182">
    <property type="component" value="Unassembled WGS sequence"/>
</dbReference>
<evidence type="ECO:0000313" key="2">
    <source>
        <dbReference type="Proteomes" id="UP000535182"/>
    </source>
</evidence>
<sequence>MRFPTQIEQLRILRNGCVLFNQIGSHCEAGLVLWTGIVASLKCECASSLASYYINCAILP</sequence>